<name>A0A4Z2HZQ5_9TELE</name>
<sequence length="197" mass="21690">MEETESTTIERTTGQDGHQAADQMLSTSSKPLHRFVQKGPRILGIIILICGCAEVLMGFVLTREMEPTSHVFYIPFWQGALFLICGNLSIYTEIHPSKKMVTVCLAMYVASLLGIVISIALRIYIFGRLGSRYRTDEWSFNKVDQLFGIEGILFTSSLCVSGLLIFLSTVARLALKSTNTGVIVLHIPAPASNTTSN</sequence>
<comment type="caution">
    <text evidence="7">The sequence shown here is derived from an EMBL/GenBank/DDBJ whole genome shotgun (WGS) entry which is preliminary data.</text>
</comment>
<gene>
    <name evidence="7" type="ORF">EYF80_019229</name>
</gene>
<keyword evidence="4 6" id="KW-0472">Membrane</keyword>
<reference evidence="7 8" key="1">
    <citation type="submission" date="2019-03" db="EMBL/GenBank/DDBJ databases">
        <title>First draft genome of Liparis tanakae, snailfish: a comprehensive survey of snailfish specific genes.</title>
        <authorList>
            <person name="Kim W."/>
            <person name="Song I."/>
            <person name="Jeong J.-H."/>
            <person name="Kim D."/>
            <person name="Kim S."/>
            <person name="Ryu S."/>
            <person name="Song J.Y."/>
            <person name="Lee S.K."/>
        </authorList>
    </citation>
    <scope>NUCLEOTIDE SEQUENCE [LARGE SCALE GENOMIC DNA]</scope>
    <source>
        <tissue evidence="7">Muscle</tissue>
    </source>
</reference>
<dbReference type="EMBL" id="SRLO01000162">
    <property type="protein sequence ID" value="TNN70494.1"/>
    <property type="molecule type" value="Genomic_DNA"/>
</dbReference>
<feature type="region of interest" description="Disordered" evidence="5">
    <location>
        <begin position="1"/>
        <end position="20"/>
    </location>
</feature>
<dbReference type="AlphaFoldDB" id="A0A4Z2HZQ5"/>
<protein>
    <recommendedName>
        <fullName evidence="9">Membrane-spanning 4-domains subfamily A member 15</fullName>
    </recommendedName>
</protein>
<evidence type="ECO:0000313" key="8">
    <source>
        <dbReference type="Proteomes" id="UP000314294"/>
    </source>
</evidence>
<evidence type="ECO:0000256" key="6">
    <source>
        <dbReference type="SAM" id="Phobius"/>
    </source>
</evidence>
<feature type="transmembrane region" description="Helical" evidence="6">
    <location>
        <begin position="103"/>
        <end position="126"/>
    </location>
</feature>
<feature type="transmembrane region" description="Helical" evidence="6">
    <location>
        <begin position="72"/>
        <end position="91"/>
    </location>
</feature>
<keyword evidence="8" id="KW-1185">Reference proteome</keyword>
<proteinExistence type="predicted"/>
<dbReference type="OrthoDB" id="10071849at2759"/>
<evidence type="ECO:0000313" key="7">
    <source>
        <dbReference type="EMBL" id="TNN70494.1"/>
    </source>
</evidence>
<dbReference type="Pfam" id="PF04103">
    <property type="entry name" value="CD20"/>
    <property type="match status" value="1"/>
</dbReference>
<organism evidence="7 8">
    <name type="scientific">Liparis tanakae</name>
    <name type="common">Tanaka's snailfish</name>
    <dbReference type="NCBI Taxonomy" id="230148"/>
    <lineage>
        <taxon>Eukaryota</taxon>
        <taxon>Metazoa</taxon>
        <taxon>Chordata</taxon>
        <taxon>Craniata</taxon>
        <taxon>Vertebrata</taxon>
        <taxon>Euteleostomi</taxon>
        <taxon>Actinopterygii</taxon>
        <taxon>Neopterygii</taxon>
        <taxon>Teleostei</taxon>
        <taxon>Neoteleostei</taxon>
        <taxon>Acanthomorphata</taxon>
        <taxon>Eupercaria</taxon>
        <taxon>Perciformes</taxon>
        <taxon>Cottioidei</taxon>
        <taxon>Cottales</taxon>
        <taxon>Liparidae</taxon>
        <taxon>Liparis</taxon>
    </lineage>
</organism>
<keyword evidence="2 6" id="KW-0812">Transmembrane</keyword>
<dbReference type="InterPro" id="IPR007237">
    <property type="entry name" value="CD20-like"/>
</dbReference>
<accession>A0A4Z2HZQ5</accession>
<dbReference type="Proteomes" id="UP000314294">
    <property type="component" value="Unassembled WGS sequence"/>
</dbReference>
<comment type="subcellular location">
    <subcellularLocation>
        <location evidence="1">Membrane</location>
        <topology evidence="1">Multi-pass membrane protein</topology>
    </subcellularLocation>
</comment>
<evidence type="ECO:0000256" key="4">
    <source>
        <dbReference type="ARBA" id="ARBA00023136"/>
    </source>
</evidence>
<evidence type="ECO:0008006" key="9">
    <source>
        <dbReference type="Google" id="ProtNLM"/>
    </source>
</evidence>
<dbReference type="GO" id="GO:0016020">
    <property type="term" value="C:membrane"/>
    <property type="evidence" value="ECO:0007669"/>
    <property type="project" value="UniProtKB-SubCell"/>
</dbReference>
<feature type="transmembrane region" description="Helical" evidence="6">
    <location>
        <begin position="42"/>
        <end position="60"/>
    </location>
</feature>
<feature type="transmembrane region" description="Helical" evidence="6">
    <location>
        <begin position="146"/>
        <end position="167"/>
    </location>
</feature>
<feature type="compositionally biased region" description="Low complexity" evidence="5">
    <location>
        <begin position="1"/>
        <end position="12"/>
    </location>
</feature>
<evidence type="ECO:0000256" key="1">
    <source>
        <dbReference type="ARBA" id="ARBA00004141"/>
    </source>
</evidence>
<evidence type="ECO:0000256" key="3">
    <source>
        <dbReference type="ARBA" id="ARBA00022989"/>
    </source>
</evidence>
<evidence type="ECO:0000256" key="2">
    <source>
        <dbReference type="ARBA" id="ARBA00022692"/>
    </source>
</evidence>
<evidence type="ECO:0000256" key="5">
    <source>
        <dbReference type="SAM" id="MobiDB-lite"/>
    </source>
</evidence>
<keyword evidence="3 6" id="KW-1133">Transmembrane helix</keyword>